<dbReference type="SUPFAM" id="SSF49899">
    <property type="entry name" value="Concanavalin A-like lectins/glucanases"/>
    <property type="match status" value="1"/>
</dbReference>
<dbReference type="Pfam" id="PF13385">
    <property type="entry name" value="Laminin_G_3"/>
    <property type="match status" value="1"/>
</dbReference>
<evidence type="ECO:0000313" key="4">
    <source>
        <dbReference type="Proteomes" id="UP001448207"/>
    </source>
</evidence>
<accession>A0ABR3AKI7</accession>
<organism evidence="3 4">
    <name type="scientific">Phycomyces blakesleeanus</name>
    <dbReference type="NCBI Taxonomy" id="4837"/>
    <lineage>
        <taxon>Eukaryota</taxon>
        <taxon>Fungi</taxon>
        <taxon>Fungi incertae sedis</taxon>
        <taxon>Mucoromycota</taxon>
        <taxon>Mucoromycotina</taxon>
        <taxon>Mucoromycetes</taxon>
        <taxon>Mucorales</taxon>
        <taxon>Phycomycetaceae</taxon>
        <taxon>Phycomyces</taxon>
    </lineage>
</organism>
<reference evidence="3 4" key="1">
    <citation type="submission" date="2024-04" db="EMBL/GenBank/DDBJ databases">
        <title>Symmetric and asymmetric DNA N6-adenine methylation regulates different biological responses in Mucorales.</title>
        <authorList>
            <consortium name="Lawrence Berkeley National Laboratory"/>
            <person name="Lax C."/>
            <person name="Mondo S.J."/>
            <person name="Osorio-Concepcion M."/>
            <person name="Muszewska A."/>
            <person name="Corrochano-Luque M."/>
            <person name="Gutierrez G."/>
            <person name="Riley R."/>
            <person name="Lipzen A."/>
            <person name="Guo J."/>
            <person name="Hundley H."/>
            <person name="Amirebrahimi M."/>
            <person name="Ng V."/>
            <person name="Lorenzo-Gutierrez D."/>
            <person name="Binder U."/>
            <person name="Yang J."/>
            <person name="Song Y."/>
            <person name="Canovas D."/>
            <person name="Navarro E."/>
            <person name="Freitag M."/>
            <person name="Gabaldon T."/>
            <person name="Grigoriev I.V."/>
            <person name="Corrochano L.M."/>
            <person name="Nicolas F.E."/>
            <person name="Garre V."/>
        </authorList>
    </citation>
    <scope>NUCLEOTIDE SEQUENCE [LARGE SCALE GENOMIC DNA]</scope>
    <source>
        <strain evidence="3 4">L51</strain>
    </source>
</reference>
<dbReference type="InterPro" id="IPR029044">
    <property type="entry name" value="Nucleotide-diphossugar_trans"/>
</dbReference>
<dbReference type="InterPro" id="IPR013320">
    <property type="entry name" value="ConA-like_dom_sf"/>
</dbReference>
<protein>
    <recommendedName>
        <fullName evidence="5">Glycosyltransferase family 32 protein</fullName>
    </recommendedName>
</protein>
<evidence type="ECO:0000256" key="2">
    <source>
        <dbReference type="SAM" id="MobiDB-lite"/>
    </source>
</evidence>
<dbReference type="EMBL" id="JBCLYO010000030">
    <property type="protein sequence ID" value="KAL0076776.1"/>
    <property type="molecule type" value="Genomic_DNA"/>
</dbReference>
<keyword evidence="4" id="KW-1185">Reference proteome</keyword>
<sequence>MAASFTSRRSSSASSRLPTHYSKDSKAAFGSGMGMSRRWSFRCVTLSILLLFFVRHLIVTGPRGEETEPSSSSSFTELELAQSVQLRPAGTRIPKIVHFVYGLRGPDPTLDLIHYLAIKSAHDTIKPDKIFLHYHYRPIGENFERALPLITLHQIDLVTNVFGRPVSHYAHQSDVARLQILAEHGGIYLDLDLISLQSVDHLLDHDFVMGQEGQGGSVGLCNAMIMARPNAHFLQRWYATYSSFEEKDWNFHSVVLPGKLAPYFKSEITVLDHTSYFWPLWDGPGLRTLYLEKSYDFSQNLGTHIWESAANHHLMKDINERVIMSIDTSLYCKIRPFLLDGKPDPRPDACRIIQNSEREDKLVGYWSLGLPTDKKEWINPMPATDTSGNSLNGLIRNPGHIQSKESGVHLTGNASYVFLPMPVAAKIDQMTVSWWMKTNTTKEGGAALVIQTEHGKVYVKTEKVDVGKPNANAISLGLSTVVRDSDWVWHVLDEERVPANPYSINLDRAYHHYALVVDRETLTGGPKLVLYMDGYVIASKHDWNFPEMRAGSAVHGVWLGSTESENTNYQDPWDNSSSLDCYVEHVRVWEKALGPDQVQKQIKIDTLIRDQSTVVDNGQEVQEDSQKDESLEQFKNKDADFNGWNP</sequence>
<dbReference type="Pfam" id="PF04488">
    <property type="entry name" value="Gly_transf_sug"/>
    <property type="match status" value="1"/>
</dbReference>
<dbReference type="PANTHER" id="PTHR46830">
    <property type="entry name" value="TRANSFERASE, PUTATIVE-RELATED"/>
    <property type="match status" value="1"/>
</dbReference>
<evidence type="ECO:0000313" key="3">
    <source>
        <dbReference type="EMBL" id="KAL0076776.1"/>
    </source>
</evidence>
<feature type="region of interest" description="Disordered" evidence="2">
    <location>
        <begin position="1"/>
        <end position="22"/>
    </location>
</feature>
<comment type="similarity">
    <text evidence="1">Belongs to the glycosyltransferase 32 family.</text>
</comment>
<dbReference type="Gene3D" id="3.90.550.20">
    <property type="match status" value="1"/>
</dbReference>
<evidence type="ECO:0000256" key="1">
    <source>
        <dbReference type="ARBA" id="ARBA00009003"/>
    </source>
</evidence>
<dbReference type="PANTHER" id="PTHR46830:SF2">
    <property type="entry name" value="ALPHA-1,4-N-ACETYLGLUCOSAMINYLTRANSFERASE"/>
    <property type="match status" value="1"/>
</dbReference>
<name>A0ABR3AKI7_PHYBL</name>
<feature type="compositionally biased region" description="Basic and acidic residues" evidence="2">
    <location>
        <begin position="624"/>
        <end position="640"/>
    </location>
</feature>
<dbReference type="Gene3D" id="2.60.120.200">
    <property type="match status" value="1"/>
</dbReference>
<dbReference type="Proteomes" id="UP001448207">
    <property type="component" value="Unassembled WGS sequence"/>
</dbReference>
<dbReference type="InterPro" id="IPR007577">
    <property type="entry name" value="GlycoTrfase_DXD_sugar-bd_CS"/>
</dbReference>
<feature type="compositionally biased region" description="Low complexity" evidence="2">
    <location>
        <begin position="1"/>
        <end position="16"/>
    </location>
</feature>
<evidence type="ECO:0008006" key="5">
    <source>
        <dbReference type="Google" id="ProtNLM"/>
    </source>
</evidence>
<dbReference type="SUPFAM" id="SSF53448">
    <property type="entry name" value="Nucleotide-diphospho-sugar transferases"/>
    <property type="match status" value="1"/>
</dbReference>
<feature type="region of interest" description="Disordered" evidence="2">
    <location>
        <begin position="613"/>
        <end position="646"/>
    </location>
</feature>
<gene>
    <name evidence="3" type="ORF">J3Q64DRAFT_1770656</name>
</gene>
<proteinExistence type="inferred from homology"/>
<comment type="caution">
    <text evidence="3">The sequence shown here is derived from an EMBL/GenBank/DDBJ whole genome shotgun (WGS) entry which is preliminary data.</text>
</comment>